<keyword evidence="1" id="KW-0344">Guanine-nucleotide releasing factor</keyword>
<feature type="repeat" description="RCC1" evidence="3">
    <location>
        <begin position="53"/>
        <end position="103"/>
    </location>
</feature>
<keyword evidence="7" id="KW-1185">Reference proteome</keyword>
<evidence type="ECO:0000256" key="1">
    <source>
        <dbReference type="ARBA" id="ARBA00022658"/>
    </source>
</evidence>
<evidence type="ECO:0000256" key="2">
    <source>
        <dbReference type="ARBA" id="ARBA00022737"/>
    </source>
</evidence>
<feature type="repeat" description="RCC1" evidence="3">
    <location>
        <begin position="156"/>
        <end position="208"/>
    </location>
</feature>
<gene>
    <name evidence="6" type="ORF">LSH36_13g10022</name>
</gene>
<dbReference type="InterPro" id="IPR058923">
    <property type="entry name" value="RCC1-like_dom"/>
</dbReference>
<proteinExistence type="predicted"/>
<protein>
    <recommendedName>
        <fullName evidence="5">RCC1-like domain-containing protein</fullName>
    </recommendedName>
</protein>
<evidence type="ECO:0000313" key="7">
    <source>
        <dbReference type="Proteomes" id="UP001208570"/>
    </source>
</evidence>
<dbReference type="InterPro" id="IPR009091">
    <property type="entry name" value="RCC1/BLIP-II"/>
</dbReference>
<dbReference type="InterPro" id="IPR051553">
    <property type="entry name" value="Ran_GTPase-activating"/>
</dbReference>
<name>A0AAD9KCZ0_9ANNE</name>
<dbReference type="PROSITE" id="PS50012">
    <property type="entry name" value="RCC1_3"/>
    <property type="match status" value="7"/>
</dbReference>
<dbReference type="SUPFAM" id="SSF50985">
    <property type="entry name" value="RCC1/BLIP-II"/>
    <property type="match status" value="1"/>
</dbReference>
<dbReference type="Proteomes" id="UP001208570">
    <property type="component" value="Unassembled WGS sequence"/>
</dbReference>
<sequence length="435" mass="47049">MSKKSNTSNMAKGKKRLRAADVKNDKDEINKQPPGKKLKPSKVCHDSICTMGGCVLTLGQGDTGQLGLGPDVMERTKPGKVDIDAPVVQISAGGMHTVCLTDKGEVFTFGCDDEGALGRDASDEDEMFSPGKVNLDHKIIQVSAGDSHTAALTDSGHVYAWGTFRDSNGSIGLLPDGSKAKRPTVFMTHPRVLKICSGTDHLVCLTEDGGVYTAGCADQGQLGRIAECFSQRGGRKGLTHLLTPMRIYCRKRNLRFSDVWTGQYHTFARSTNGNIYAWGLNNYYQLGFSDMLNRFMPEISSSFDSNKGWKEISGGQHHTLALDKDGCVYSLGRKEYGRLGLGKENLEEKSAPTLVPRLKDEKCVHVDCATAVSFAVTDKGAAYAWGMGTSSQLGQTDEDDLYEPTPIAGKQLENRSVLLVSAGGQHTVILAKDNS</sequence>
<keyword evidence="2" id="KW-0677">Repeat</keyword>
<dbReference type="Pfam" id="PF25390">
    <property type="entry name" value="WD40_RLD"/>
    <property type="match status" value="1"/>
</dbReference>
<dbReference type="InterPro" id="IPR000408">
    <property type="entry name" value="Reg_chr_condens"/>
</dbReference>
<feature type="repeat" description="RCC1" evidence="3">
    <location>
        <begin position="209"/>
        <end position="272"/>
    </location>
</feature>
<comment type="caution">
    <text evidence="6">The sequence shown here is derived from an EMBL/GenBank/DDBJ whole genome shotgun (WGS) entry which is preliminary data.</text>
</comment>
<dbReference type="AlphaFoldDB" id="A0AAD9KCZ0"/>
<reference evidence="6" key="1">
    <citation type="journal article" date="2023" name="Mol. Biol. Evol.">
        <title>Third-Generation Sequencing Reveals the Adaptive Role of the Epigenome in Three Deep-Sea Polychaetes.</title>
        <authorList>
            <person name="Perez M."/>
            <person name="Aroh O."/>
            <person name="Sun Y."/>
            <person name="Lan Y."/>
            <person name="Juniper S.K."/>
            <person name="Young C.R."/>
            <person name="Angers B."/>
            <person name="Qian P.Y."/>
        </authorList>
    </citation>
    <scope>NUCLEOTIDE SEQUENCE</scope>
    <source>
        <strain evidence="6">P08H-3</strain>
    </source>
</reference>
<dbReference type="PROSITE" id="PS00626">
    <property type="entry name" value="RCC1_2"/>
    <property type="match status" value="4"/>
</dbReference>
<feature type="compositionally biased region" description="Polar residues" evidence="4">
    <location>
        <begin position="1"/>
        <end position="10"/>
    </location>
</feature>
<feature type="repeat" description="RCC1" evidence="3">
    <location>
        <begin position="104"/>
        <end position="155"/>
    </location>
</feature>
<accession>A0AAD9KCZ0</accession>
<feature type="domain" description="RCC1-like" evidence="5">
    <location>
        <begin position="55"/>
        <end position="429"/>
    </location>
</feature>
<dbReference type="GO" id="GO:0005085">
    <property type="term" value="F:guanyl-nucleotide exchange factor activity"/>
    <property type="evidence" value="ECO:0007669"/>
    <property type="project" value="TreeGrafter"/>
</dbReference>
<evidence type="ECO:0000259" key="5">
    <source>
        <dbReference type="Pfam" id="PF25390"/>
    </source>
</evidence>
<dbReference type="PRINTS" id="PR00633">
    <property type="entry name" value="RCCNDNSATION"/>
</dbReference>
<feature type="repeat" description="RCC1" evidence="3">
    <location>
        <begin position="273"/>
        <end position="325"/>
    </location>
</feature>
<dbReference type="PANTHER" id="PTHR45982:SF1">
    <property type="entry name" value="REGULATOR OF CHROMOSOME CONDENSATION"/>
    <property type="match status" value="1"/>
</dbReference>
<feature type="repeat" description="RCC1" evidence="3">
    <location>
        <begin position="380"/>
        <end position="433"/>
    </location>
</feature>
<feature type="region of interest" description="Disordered" evidence="4">
    <location>
        <begin position="1"/>
        <end position="42"/>
    </location>
</feature>
<dbReference type="GO" id="GO:0005737">
    <property type="term" value="C:cytoplasm"/>
    <property type="evidence" value="ECO:0007669"/>
    <property type="project" value="TreeGrafter"/>
</dbReference>
<dbReference type="EMBL" id="JAODUP010000013">
    <property type="protein sequence ID" value="KAK2168914.1"/>
    <property type="molecule type" value="Genomic_DNA"/>
</dbReference>
<evidence type="ECO:0000313" key="6">
    <source>
        <dbReference type="EMBL" id="KAK2168914.1"/>
    </source>
</evidence>
<dbReference type="Gene3D" id="2.130.10.30">
    <property type="entry name" value="Regulator of chromosome condensation 1/beta-lactamase-inhibitor protein II"/>
    <property type="match status" value="1"/>
</dbReference>
<organism evidence="6 7">
    <name type="scientific">Paralvinella palmiformis</name>
    <dbReference type="NCBI Taxonomy" id="53620"/>
    <lineage>
        <taxon>Eukaryota</taxon>
        <taxon>Metazoa</taxon>
        <taxon>Spiralia</taxon>
        <taxon>Lophotrochozoa</taxon>
        <taxon>Annelida</taxon>
        <taxon>Polychaeta</taxon>
        <taxon>Sedentaria</taxon>
        <taxon>Canalipalpata</taxon>
        <taxon>Terebellida</taxon>
        <taxon>Terebelliformia</taxon>
        <taxon>Alvinellidae</taxon>
        <taxon>Paralvinella</taxon>
    </lineage>
</organism>
<evidence type="ECO:0000256" key="4">
    <source>
        <dbReference type="SAM" id="MobiDB-lite"/>
    </source>
</evidence>
<dbReference type="PANTHER" id="PTHR45982">
    <property type="entry name" value="REGULATOR OF CHROMOSOME CONDENSATION"/>
    <property type="match status" value="1"/>
</dbReference>
<evidence type="ECO:0000256" key="3">
    <source>
        <dbReference type="PROSITE-ProRule" id="PRU00235"/>
    </source>
</evidence>
<feature type="repeat" description="RCC1" evidence="3">
    <location>
        <begin position="326"/>
        <end position="379"/>
    </location>
</feature>
<feature type="compositionally biased region" description="Basic and acidic residues" evidence="4">
    <location>
        <begin position="18"/>
        <end position="30"/>
    </location>
</feature>